<protein>
    <submittedName>
        <fullName evidence="2">Uncharacterized protein</fullName>
    </submittedName>
</protein>
<comment type="caution">
    <text evidence="2">The sequence shown here is derived from an EMBL/GenBank/DDBJ whole genome shotgun (WGS) entry which is preliminary data.</text>
</comment>
<keyword evidence="1" id="KW-0472">Membrane</keyword>
<evidence type="ECO:0000313" key="2">
    <source>
        <dbReference type="EMBL" id="MPM45893.1"/>
    </source>
</evidence>
<keyword evidence="1" id="KW-1133">Transmembrane helix</keyword>
<sequence>MDDGVGRVQNVLGRAVILLQPDGTGVCVLLFKVQDVFDVRAPKAVDRLVVVAHHAEIFAPARQQRGQKILQMVGVLILVHQYVAELVLIILPHFRVPL</sequence>
<proteinExistence type="predicted"/>
<feature type="transmembrane region" description="Helical" evidence="1">
    <location>
        <begin position="72"/>
        <end position="94"/>
    </location>
</feature>
<name>A0A645A4X2_9ZZZZ</name>
<gene>
    <name evidence="2" type="ORF">SDC9_92585</name>
</gene>
<keyword evidence="1" id="KW-0812">Transmembrane</keyword>
<dbReference type="AlphaFoldDB" id="A0A645A4X2"/>
<reference evidence="2" key="1">
    <citation type="submission" date="2019-08" db="EMBL/GenBank/DDBJ databases">
        <authorList>
            <person name="Kucharzyk K."/>
            <person name="Murdoch R.W."/>
            <person name="Higgins S."/>
            <person name="Loffler F."/>
        </authorList>
    </citation>
    <scope>NUCLEOTIDE SEQUENCE</scope>
</reference>
<accession>A0A645A4X2</accession>
<organism evidence="2">
    <name type="scientific">bioreactor metagenome</name>
    <dbReference type="NCBI Taxonomy" id="1076179"/>
    <lineage>
        <taxon>unclassified sequences</taxon>
        <taxon>metagenomes</taxon>
        <taxon>ecological metagenomes</taxon>
    </lineage>
</organism>
<evidence type="ECO:0000256" key="1">
    <source>
        <dbReference type="SAM" id="Phobius"/>
    </source>
</evidence>
<dbReference type="EMBL" id="VSSQ01011057">
    <property type="protein sequence ID" value="MPM45893.1"/>
    <property type="molecule type" value="Genomic_DNA"/>
</dbReference>